<keyword evidence="9" id="KW-1185">Reference proteome</keyword>
<evidence type="ECO:0000256" key="3">
    <source>
        <dbReference type="ARBA" id="ARBA00022737"/>
    </source>
</evidence>
<evidence type="ECO:0000256" key="6">
    <source>
        <dbReference type="SAM" id="SignalP"/>
    </source>
</evidence>
<feature type="domain" description="Chitin-binding type-2" evidence="7">
    <location>
        <begin position="133"/>
        <end position="193"/>
    </location>
</feature>
<dbReference type="SMART" id="SM00494">
    <property type="entry name" value="ChtBD2"/>
    <property type="match status" value="4"/>
</dbReference>
<evidence type="ECO:0000256" key="4">
    <source>
        <dbReference type="ARBA" id="ARBA00023157"/>
    </source>
</evidence>
<feature type="chain" id="PRO_5042198830" description="Chitin-binding type-2 domain-containing protein" evidence="6">
    <location>
        <begin position="20"/>
        <end position="261"/>
    </location>
</feature>
<evidence type="ECO:0000313" key="9">
    <source>
        <dbReference type="Proteomes" id="UP001200034"/>
    </source>
</evidence>
<feature type="domain" description="Chitin-binding type-2" evidence="7">
    <location>
        <begin position="21"/>
        <end position="78"/>
    </location>
</feature>
<keyword evidence="2 6" id="KW-0732">Signal</keyword>
<evidence type="ECO:0000313" key="8">
    <source>
        <dbReference type="EMBL" id="KAH8369635.1"/>
    </source>
</evidence>
<evidence type="ECO:0000256" key="2">
    <source>
        <dbReference type="ARBA" id="ARBA00022729"/>
    </source>
</evidence>
<dbReference type="SUPFAM" id="SSF57625">
    <property type="entry name" value="Invertebrate chitin-binding proteins"/>
    <property type="match status" value="4"/>
</dbReference>
<proteinExistence type="predicted"/>
<accession>A0AAD4PII8</accession>
<feature type="domain" description="Chitin-binding type-2" evidence="7">
    <location>
        <begin position="212"/>
        <end position="261"/>
    </location>
</feature>
<dbReference type="Gene3D" id="2.170.140.10">
    <property type="entry name" value="Chitin binding domain"/>
    <property type="match status" value="4"/>
</dbReference>
<keyword evidence="1" id="KW-0147">Chitin-binding</keyword>
<dbReference type="GO" id="GO:0008061">
    <property type="term" value="F:chitin binding"/>
    <property type="evidence" value="ECO:0007669"/>
    <property type="project" value="UniProtKB-KW"/>
</dbReference>
<sequence>AFRLLAALCLATLFGNGFASVNICSNVTDNLFLPSVGNCSDYYLCVGETAVPRSCATGYYFDAKDQQCVDVSEVRCMPKCPSQGLSTFCYDRTCTKYVLCFAGQPVIRECCEGLQYNALIDRCDFPQYVDCVDNLCVRDNNAAAIVYVASKALCSKYYICVDGQPVNQTCANGLQYNPDCECCDFPSRVNCTVESLQRDVQPYARVPPRSADIRCPKEGQHFIAHKTRPEAYYYCQNGRGVTLDCTPGLVYDAQLEECREP</sequence>
<dbReference type="AlphaFoldDB" id="A0AAD4PII8"/>
<feature type="signal peptide" evidence="6">
    <location>
        <begin position="1"/>
        <end position="19"/>
    </location>
</feature>
<protein>
    <recommendedName>
        <fullName evidence="7">Chitin-binding type-2 domain-containing protein</fullName>
    </recommendedName>
</protein>
<gene>
    <name evidence="8" type="ORF">KR093_000373</name>
</gene>
<dbReference type="GO" id="GO:0005576">
    <property type="term" value="C:extracellular region"/>
    <property type="evidence" value="ECO:0007669"/>
    <property type="project" value="InterPro"/>
</dbReference>
<organism evidence="8 9">
    <name type="scientific">Drosophila rubida</name>
    <dbReference type="NCBI Taxonomy" id="30044"/>
    <lineage>
        <taxon>Eukaryota</taxon>
        <taxon>Metazoa</taxon>
        <taxon>Ecdysozoa</taxon>
        <taxon>Arthropoda</taxon>
        <taxon>Hexapoda</taxon>
        <taxon>Insecta</taxon>
        <taxon>Pterygota</taxon>
        <taxon>Neoptera</taxon>
        <taxon>Endopterygota</taxon>
        <taxon>Diptera</taxon>
        <taxon>Brachycera</taxon>
        <taxon>Muscomorpha</taxon>
        <taxon>Ephydroidea</taxon>
        <taxon>Drosophilidae</taxon>
        <taxon>Drosophila</taxon>
    </lineage>
</organism>
<dbReference type="PANTHER" id="PTHR23301:SF106">
    <property type="entry name" value="CHITIN-BINDING TYPE-2 DOMAIN-CONTAINING PROTEIN-RELATED"/>
    <property type="match status" value="1"/>
</dbReference>
<reference evidence="8" key="1">
    <citation type="journal article" date="2021" name="Mol. Ecol. Resour.">
        <title>Phylogenomic analyses of the genus Drosophila reveals genomic signals of climate adaptation.</title>
        <authorList>
            <person name="Li F."/>
            <person name="Rane R.V."/>
            <person name="Luria V."/>
            <person name="Xiong Z."/>
            <person name="Chen J."/>
            <person name="Li Z."/>
            <person name="Catullo R.A."/>
            <person name="Griffin P.C."/>
            <person name="Schiffer M."/>
            <person name="Pearce S."/>
            <person name="Lee S.F."/>
            <person name="McElroy K."/>
            <person name="Stocker A."/>
            <person name="Shirriffs J."/>
            <person name="Cockerell F."/>
            <person name="Coppin C."/>
            <person name="Sgro C.M."/>
            <person name="Karger A."/>
            <person name="Cain J.W."/>
            <person name="Weber J.A."/>
            <person name="Santpere G."/>
            <person name="Kirschner M.W."/>
            <person name="Hoffmann A.A."/>
            <person name="Oakeshott J.G."/>
            <person name="Zhang G."/>
        </authorList>
    </citation>
    <scope>NUCLEOTIDE SEQUENCE</scope>
    <source>
        <strain evidence="8">BGI-SZ-2011g</strain>
    </source>
</reference>
<keyword evidence="4" id="KW-1015">Disulfide bond</keyword>
<evidence type="ECO:0000256" key="1">
    <source>
        <dbReference type="ARBA" id="ARBA00022669"/>
    </source>
</evidence>
<dbReference type="InterPro" id="IPR036508">
    <property type="entry name" value="Chitin-bd_dom_sf"/>
</dbReference>
<dbReference type="Pfam" id="PF01607">
    <property type="entry name" value="CBM_14"/>
    <property type="match status" value="4"/>
</dbReference>
<dbReference type="Proteomes" id="UP001200034">
    <property type="component" value="Unassembled WGS sequence"/>
</dbReference>
<dbReference type="EMBL" id="JAJJHW010002585">
    <property type="protein sequence ID" value="KAH8369635.1"/>
    <property type="molecule type" value="Genomic_DNA"/>
</dbReference>
<dbReference type="PROSITE" id="PS50940">
    <property type="entry name" value="CHIT_BIND_II"/>
    <property type="match status" value="3"/>
</dbReference>
<keyword evidence="3" id="KW-0677">Repeat</keyword>
<comment type="caution">
    <text evidence="8">The sequence shown here is derived from an EMBL/GenBank/DDBJ whole genome shotgun (WGS) entry which is preliminary data.</text>
</comment>
<evidence type="ECO:0000259" key="7">
    <source>
        <dbReference type="PROSITE" id="PS50940"/>
    </source>
</evidence>
<dbReference type="PANTHER" id="PTHR23301">
    <property type="entry name" value="CHITIN BINDING PERITROPHIN-A"/>
    <property type="match status" value="1"/>
</dbReference>
<keyword evidence="5" id="KW-0325">Glycoprotein</keyword>
<name>A0AAD4PII8_9MUSC</name>
<feature type="non-terminal residue" evidence="8">
    <location>
        <position position="1"/>
    </location>
</feature>
<dbReference type="InterPro" id="IPR002557">
    <property type="entry name" value="Chitin-bd_dom"/>
</dbReference>
<dbReference type="InterPro" id="IPR051940">
    <property type="entry name" value="Chitin_bind-dev_reg"/>
</dbReference>
<evidence type="ECO:0000256" key="5">
    <source>
        <dbReference type="ARBA" id="ARBA00023180"/>
    </source>
</evidence>